<reference evidence="2" key="2">
    <citation type="submission" date="2016-03" db="EMBL/GenBank/DDBJ databases">
        <title>Streptococcus antelopensis sp. nov., isolated from the feces of the Tibetan antelope (Pantholops hodgsonii) in Hoh Xil National Nature Reserve, Qinghai, China.</title>
        <authorList>
            <person name="Bai X."/>
        </authorList>
    </citation>
    <scope>NUCLEOTIDE SEQUENCE [LARGE SCALE GENOMIC DNA]</scope>
    <source>
        <strain evidence="2">TA 26</strain>
    </source>
</reference>
<dbReference type="STRING" id="1811193.A0O21_00170"/>
<gene>
    <name evidence="1" type="ORF">A0O21_00170</name>
</gene>
<name>A0A172Q513_9STRE</name>
<evidence type="ECO:0000313" key="1">
    <source>
        <dbReference type="EMBL" id="AND78545.1"/>
    </source>
</evidence>
<dbReference type="KEGG" id="spat:A0O21_00170"/>
<dbReference type="Proteomes" id="UP000077317">
    <property type="component" value="Chromosome"/>
</dbReference>
<keyword evidence="2" id="KW-1185">Reference proteome</keyword>
<sequence>MLPIGSVVYLKEGNQKLMILNRAPLLTVNGMQKYVDYSACEFPKGLVPEEVYYFNEEDIDKVIYMGLQDEDEKRFEELYNVWRKENETRIPQAKIVKNSSGNIELQ</sequence>
<proteinExistence type="predicted"/>
<dbReference type="RefSeq" id="WP_067059858.1">
    <property type="nucleotide sequence ID" value="NZ_CP014699.1"/>
</dbReference>
<dbReference type="AlphaFoldDB" id="A0A172Q513"/>
<dbReference type="InterPro" id="IPR025233">
    <property type="entry name" value="DUF4176"/>
</dbReference>
<protein>
    <recommendedName>
        <fullName evidence="3">DUF4176 domain-containing protein</fullName>
    </recommendedName>
</protein>
<evidence type="ECO:0008006" key="3">
    <source>
        <dbReference type="Google" id="ProtNLM"/>
    </source>
</evidence>
<accession>A0A172Q513</accession>
<organism evidence="1 2">
    <name type="scientific">Streptococcus pantholopis</name>
    <dbReference type="NCBI Taxonomy" id="1811193"/>
    <lineage>
        <taxon>Bacteria</taxon>
        <taxon>Bacillati</taxon>
        <taxon>Bacillota</taxon>
        <taxon>Bacilli</taxon>
        <taxon>Lactobacillales</taxon>
        <taxon>Streptococcaceae</taxon>
        <taxon>Streptococcus</taxon>
    </lineage>
</organism>
<evidence type="ECO:0000313" key="2">
    <source>
        <dbReference type="Proteomes" id="UP000077317"/>
    </source>
</evidence>
<dbReference type="OrthoDB" id="5124454at2"/>
<dbReference type="EMBL" id="CP014699">
    <property type="protein sequence ID" value="AND78545.1"/>
    <property type="molecule type" value="Genomic_DNA"/>
</dbReference>
<reference evidence="1 2" key="1">
    <citation type="journal article" date="2016" name="Int. J. Syst. Evol. Microbiol.">
        <title>Streptococcuspantholopis sp. nov., isolated from faeces of the Tibetan antelope (Pantholops hodgsonii).</title>
        <authorList>
            <person name="Bai X."/>
            <person name="Xiong Y."/>
            <person name="Lu S."/>
            <person name="Jin D."/>
            <person name="Lai X."/>
            <person name="Yang J."/>
            <person name="Niu L."/>
            <person name="Hu S."/>
            <person name="Meng X."/>
            <person name="Pu J."/>
            <person name="Ye C."/>
            <person name="Xu J."/>
        </authorList>
    </citation>
    <scope>NUCLEOTIDE SEQUENCE [LARGE SCALE GENOMIC DNA]</scope>
    <source>
        <strain evidence="1 2">TA 26</strain>
    </source>
</reference>
<dbReference type="Pfam" id="PF13780">
    <property type="entry name" value="DUF4176"/>
    <property type="match status" value="1"/>
</dbReference>